<evidence type="ECO:0000313" key="4">
    <source>
        <dbReference type="Proteomes" id="UP001642484"/>
    </source>
</evidence>
<name>A0ABP0JY06_9DINO</name>
<sequence>MGWKYFSSSGFRNGDHCRDLFGLQSQAPVHSQIRCMSQRAQMQVQLLSQMHIPLEEPEGDPSGEPPDEGPNSPDSSPLEVSPTDLQEEEDATLSDDEAEDEASEDELVSRPPLQPSFATGKIKVMQRQQADGEEIVKSSGDESEVASKIDPSRLPLEQRERYYMEARARIFGEGAKVPEAEVANLEEAAAPEDPQTVQRRVALEMKLAQERINDLKDPAYSRAIYPRFGYAMKGKGKGQLQGFIAGFQAAPTDYRGAMADPSQAPLAARAAVLEGQVGP</sequence>
<feature type="compositionally biased region" description="Acidic residues" evidence="1">
    <location>
        <begin position="85"/>
        <end position="106"/>
    </location>
</feature>
<feature type="compositionally biased region" description="Acidic residues" evidence="1">
    <location>
        <begin position="55"/>
        <end position="67"/>
    </location>
</feature>
<reference evidence="3 4" key="1">
    <citation type="submission" date="2024-02" db="EMBL/GenBank/DDBJ databases">
        <authorList>
            <person name="Chen Y."/>
            <person name="Shah S."/>
            <person name="Dougan E. K."/>
            <person name="Thang M."/>
            <person name="Chan C."/>
        </authorList>
    </citation>
    <scope>NUCLEOTIDE SEQUENCE [LARGE SCALE GENOMIC DNA]</scope>
</reference>
<organism evidence="3 4">
    <name type="scientific">Durusdinium trenchii</name>
    <dbReference type="NCBI Taxonomy" id="1381693"/>
    <lineage>
        <taxon>Eukaryota</taxon>
        <taxon>Sar</taxon>
        <taxon>Alveolata</taxon>
        <taxon>Dinophyceae</taxon>
        <taxon>Suessiales</taxon>
        <taxon>Symbiodiniaceae</taxon>
        <taxon>Durusdinium</taxon>
    </lineage>
</organism>
<comment type="caution">
    <text evidence="3">The sequence shown here is derived from an EMBL/GenBank/DDBJ whole genome shotgun (WGS) entry which is preliminary data.</text>
</comment>
<feature type="region of interest" description="Disordered" evidence="1">
    <location>
        <begin position="54"/>
        <end position="152"/>
    </location>
</feature>
<evidence type="ECO:0000256" key="1">
    <source>
        <dbReference type="SAM" id="MobiDB-lite"/>
    </source>
</evidence>
<feature type="compositionally biased region" description="Basic and acidic residues" evidence="1">
    <location>
        <begin position="134"/>
        <end position="152"/>
    </location>
</feature>
<dbReference type="InterPro" id="IPR024771">
    <property type="entry name" value="SUZ"/>
</dbReference>
<protein>
    <recommendedName>
        <fullName evidence="2">SUZ domain-containing protein</fullName>
    </recommendedName>
</protein>
<proteinExistence type="predicted"/>
<accession>A0ABP0JY06</accession>
<dbReference type="Proteomes" id="UP001642484">
    <property type="component" value="Unassembled WGS sequence"/>
</dbReference>
<evidence type="ECO:0000313" key="3">
    <source>
        <dbReference type="EMBL" id="CAK9019361.1"/>
    </source>
</evidence>
<feature type="domain" description="SUZ" evidence="2">
    <location>
        <begin position="97"/>
        <end position="175"/>
    </location>
</feature>
<dbReference type="EMBL" id="CAXAMN010006836">
    <property type="protein sequence ID" value="CAK9019361.1"/>
    <property type="molecule type" value="Genomic_DNA"/>
</dbReference>
<gene>
    <name evidence="3" type="ORF">CCMP2556_LOCUS13639</name>
</gene>
<dbReference type="PROSITE" id="PS51673">
    <property type="entry name" value="SUZ"/>
    <property type="match status" value="1"/>
</dbReference>
<evidence type="ECO:0000259" key="2">
    <source>
        <dbReference type="PROSITE" id="PS51673"/>
    </source>
</evidence>
<keyword evidence="4" id="KW-1185">Reference proteome</keyword>
<dbReference type="Pfam" id="PF12752">
    <property type="entry name" value="SUZ"/>
    <property type="match status" value="1"/>
</dbReference>